<proteinExistence type="predicted"/>
<evidence type="ECO:0000313" key="2">
    <source>
        <dbReference type="Proteomes" id="UP001597233"/>
    </source>
</evidence>
<dbReference type="RefSeq" id="WP_347325776.1">
    <property type="nucleotide sequence ID" value="NZ_JBCGUH010000007.1"/>
</dbReference>
<protein>
    <submittedName>
        <fullName evidence="1">Uncharacterized protein</fullName>
    </submittedName>
</protein>
<organism evidence="1 2">
    <name type="scientific">Paenibacillus wenxiniae</name>
    <dbReference type="NCBI Taxonomy" id="1636843"/>
    <lineage>
        <taxon>Bacteria</taxon>
        <taxon>Bacillati</taxon>
        <taxon>Bacillota</taxon>
        <taxon>Bacilli</taxon>
        <taxon>Bacillales</taxon>
        <taxon>Paenibacillaceae</taxon>
        <taxon>Paenibacillus</taxon>
    </lineage>
</organism>
<keyword evidence="2" id="KW-1185">Reference proteome</keyword>
<comment type="caution">
    <text evidence="1">The sequence shown here is derived from an EMBL/GenBank/DDBJ whole genome shotgun (WGS) entry which is preliminary data.</text>
</comment>
<accession>A0ABW4RGT2</accession>
<name>A0ABW4RGT2_9BACL</name>
<gene>
    <name evidence="1" type="ORF">ACFSC9_08195</name>
</gene>
<reference evidence="2" key="1">
    <citation type="journal article" date="2019" name="Int. J. Syst. Evol. Microbiol.">
        <title>The Global Catalogue of Microorganisms (GCM) 10K type strain sequencing project: providing services to taxonomists for standard genome sequencing and annotation.</title>
        <authorList>
            <consortium name="The Broad Institute Genomics Platform"/>
            <consortium name="The Broad Institute Genome Sequencing Center for Infectious Disease"/>
            <person name="Wu L."/>
            <person name="Ma J."/>
        </authorList>
    </citation>
    <scope>NUCLEOTIDE SEQUENCE [LARGE SCALE GENOMIC DNA]</scope>
    <source>
        <strain evidence="2">CCUG 54950</strain>
    </source>
</reference>
<dbReference type="Proteomes" id="UP001597233">
    <property type="component" value="Unassembled WGS sequence"/>
</dbReference>
<evidence type="ECO:0000313" key="1">
    <source>
        <dbReference type="EMBL" id="MFD1885507.1"/>
    </source>
</evidence>
<sequence>MNRLEVINRKSMYVPHAHPTIMIDGMPLDELLQKLYPDQLLHGLIPVIVDWMHIEQEAKIVVERFYSNHSQVILPILMCPDDCDLSCTIVVAEVIQSNDKIIWNRIGYDRSECNQTASTINIGTTVNWFDGIDRMIFDKEAYYTSLKSIYTLDRN</sequence>
<dbReference type="EMBL" id="JBHUEH010000011">
    <property type="protein sequence ID" value="MFD1885507.1"/>
    <property type="molecule type" value="Genomic_DNA"/>
</dbReference>